<keyword evidence="2" id="KW-0813">Transport</keyword>
<gene>
    <name evidence="7" type="ORF">J2750_000663</name>
</gene>
<dbReference type="InterPro" id="IPR037272">
    <property type="entry name" value="SNS_sf"/>
</dbReference>
<proteinExistence type="predicted"/>
<dbReference type="EMBL" id="JAVDQI010000002">
    <property type="protein sequence ID" value="MDR6222218.1"/>
    <property type="molecule type" value="Genomic_DNA"/>
</dbReference>
<dbReference type="RefSeq" id="WP_270095648.1">
    <property type="nucleotide sequence ID" value="NZ_JAQFFK010000001.1"/>
</dbReference>
<evidence type="ECO:0000256" key="3">
    <source>
        <dbReference type="ARBA" id="ARBA00022692"/>
    </source>
</evidence>
<name>A0AA90ZBV7_9EURY</name>
<keyword evidence="4 6" id="KW-1133">Transmembrane helix</keyword>
<evidence type="ECO:0000256" key="1">
    <source>
        <dbReference type="ARBA" id="ARBA00004141"/>
    </source>
</evidence>
<dbReference type="PROSITE" id="PS50267">
    <property type="entry name" value="NA_NEUROTRAN_SYMP_3"/>
    <property type="match status" value="1"/>
</dbReference>
<evidence type="ECO:0000256" key="5">
    <source>
        <dbReference type="ARBA" id="ARBA00023136"/>
    </source>
</evidence>
<evidence type="ECO:0000256" key="4">
    <source>
        <dbReference type="ARBA" id="ARBA00022989"/>
    </source>
</evidence>
<keyword evidence="5 6" id="KW-0472">Membrane</keyword>
<dbReference type="SUPFAM" id="SSF161070">
    <property type="entry name" value="SNF-like"/>
    <property type="match status" value="1"/>
</dbReference>
<dbReference type="Pfam" id="PF00209">
    <property type="entry name" value="SNF"/>
    <property type="match status" value="1"/>
</dbReference>
<dbReference type="InterPro" id="IPR000175">
    <property type="entry name" value="Na/ntran_symport"/>
</dbReference>
<accession>A0AA90ZBV7</accession>
<feature type="transmembrane region" description="Helical" evidence="6">
    <location>
        <begin position="104"/>
        <end position="121"/>
    </location>
</feature>
<dbReference type="PANTHER" id="PTHR42948">
    <property type="entry name" value="TRANSPORTER"/>
    <property type="match status" value="1"/>
</dbReference>
<comment type="caution">
    <text evidence="7">The sequence shown here is derived from an EMBL/GenBank/DDBJ whole genome shotgun (WGS) entry which is preliminary data.</text>
</comment>
<feature type="transmembrane region" description="Helical" evidence="6">
    <location>
        <begin position="33"/>
        <end position="52"/>
    </location>
</feature>
<protein>
    <submittedName>
        <fullName evidence="7">SNF family Na+-dependent transporter</fullName>
    </submittedName>
</protein>
<dbReference type="AlphaFoldDB" id="A0AA90ZBV7"/>
<keyword evidence="8" id="KW-1185">Reference proteome</keyword>
<dbReference type="Proteomes" id="UP001185015">
    <property type="component" value="Unassembled WGS sequence"/>
</dbReference>
<evidence type="ECO:0000256" key="6">
    <source>
        <dbReference type="SAM" id="Phobius"/>
    </source>
</evidence>
<evidence type="ECO:0000256" key="2">
    <source>
        <dbReference type="ARBA" id="ARBA00022448"/>
    </source>
</evidence>
<dbReference type="GO" id="GO:0016020">
    <property type="term" value="C:membrane"/>
    <property type="evidence" value="ECO:0007669"/>
    <property type="project" value="UniProtKB-SubCell"/>
</dbReference>
<feature type="transmembrane region" description="Helical" evidence="6">
    <location>
        <begin position="7"/>
        <end position="27"/>
    </location>
</feature>
<feature type="transmembrane region" description="Helical" evidence="6">
    <location>
        <begin position="64"/>
        <end position="84"/>
    </location>
</feature>
<comment type="subcellular location">
    <subcellularLocation>
        <location evidence="1">Membrane</location>
        <topology evidence="1">Multi-pass membrane protein</topology>
    </subcellularLocation>
</comment>
<evidence type="ECO:0000313" key="7">
    <source>
        <dbReference type="EMBL" id="MDR6222218.1"/>
    </source>
</evidence>
<evidence type="ECO:0000313" key="8">
    <source>
        <dbReference type="Proteomes" id="UP001185015"/>
    </source>
</evidence>
<dbReference type="PANTHER" id="PTHR42948:SF1">
    <property type="entry name" value="TRANSPORTER"/>
    <property type="match status" value="1"/>
</dbReference>
<reference evidence="7 8" key="1">
    <citation type="submission" date="2023-07" db="EMBL/GenBank/DDBJ databases">
        <title>Genomic Encyclopedia of Type Strains, Phase IV (KMG-IV): sequencing the most valuable type-strain genomes for metagenomic binning, comparative biology and taxonomic classification.</title>
        <authorList>
            <person name="Goeker M."/>
        </authorList>
    </citation>
    <scope>NUCLEOTIDE SEQUENCE [LARGE SCALE GENOMIC DNA]</scope>
    <source>
        <strain evidence="7 8">DSM 17273</strain>
    </source>
</reference>
<sequence length="130" mass="14617">MHTFNMVKGSFIYLGPLEIGLFFDLFMGRTLEMIIWMALVVGLGTFICSAGLQKGVERASKVMMSGLFFILIILVLRSVTLPGAAEGIRFYLEPDFSVLSWQGIYAAMTQAFFTLSVGRGYDHLRKLYQQ</sequence>
<keyword evidence="3 6" id="KW-0812">Transmembrane</keyword>
<organism evidence="7 8">
    <name type="scientific">Methanococcoides alaskense</name>
    <dbReference type="NCBI Taxonomy" id="325778"/>
    <lineage>
        <taxon>Archaea</taxon>
        <taxon>Methanobacteriati</taxon>
        <taxon>Methanobacteriota</taxon>
        <taxon>Stenosarchaea group</taxon>
        <taxon>Methanomicrobia</taxon>
        <taxon>Methanosarcinales</taxon>
        <taxon>Methanosarcinaceae</taxon>
        <taxon>Methanococcoides</taxon>
    </lineage>
</organism>